<name>A0A068VC37_COFCA</name>
<dbReference type="PhylomeDB" id="A0A068VC37"/>
<proteinExistence type="predicted"/>
<protein>
    <recommendedName>
        <fullName evidence="1">FBD domain-containing protein</fullName>
    </recommendedName>
</protein>
<dbReference type="InterPro" id="IPR053772">
    <property type="entry name" value="At1g61320/At1g61330-like"/>
</dbReference>
<dbReference type="InterPro" id="IPR006566">
    <property type="entry name" value="FBD"/>
</dbReference>
<reference evidence="3" key="1">
    <citation type="journal article" date="2014" name="Science">
        <title>The coffee genome provides insight into the convergent evolution of caffeine biosynthesis.</title>
        <authorList>
            <person name="Denoeud F."/>
            <person name="Carretero-Paulet L."/>
            <person name="Dereeper A."/>
            <person name="Droc G."/>
            <person name="Guyot R."/>
            <person name="Pietrella M."/>
            <person name="Zheng C."/>
            <person name="Alberti A."/>
            <person name="Anthony F."/>
            <person name="Aprea G."/>
            <person name="Aury J.M."/>
            <person name="Bento P."/>
            <person name="Bernard M."/>
            <person name="Bocs S."/>
            <person name="Campa C."/>
            <person name="Cenci A."/>
            <person name="Combes M.C."/>
            <person name="Crouzillat D."/>
            <person name="Da Silva C."/>
            <person name="Daddiego L."/>
            <person name="De Bellis F."/>
            <person name="Dussert S."/>
            <person name="Garsmeur O."/>
            <person name="Gayraud T."/>
            <person name="Guignon V."/>
            <person name="Jahn K."/>
            <person name="Jamilloux V."/>
            <person name="Joet T."/>
            <person name="Labadie K."/>
            <person name="Lan T."/>
            <person name="Leclercq J."/>
            <person name="Lepelley M."/>
            <person name="Leroy T."/>
            <person name="Li L.T."/>
            <person name="Librado P."/>
            <person name="Lopez L."/>
            <person name="Munoz A."/>
            <person name="Noel B."/>
            <person name="Pallavicini A."/>
            <person name="Perrotta G."/>
            <person name="Poncet V."/>
            <person name="Pot D."/>
            <person name="Priyono X."/>
            <person name="Rigoreau M."/>
            <person name="Rouard M."/>
            <person name="Rozas J."/>
            <person name="Tranchant-Dubreuil C."/>
            <person name="VanBuren R."/>
            <person name="Zhang Q."/>
            <person name="Andrade A.C."/>
            <person name="Argout X."/>
            <person name="Bertrand B."/>
            <person name="de Kochko A."/>
            <person name="Graziosi G."/>
            <person name="Henry R.J."/>
            <person name="Jayarama X."/>
            <person name="Ming R."/>
            <person name="Nagai C."/>
            <person name="Rounsley S."/>
            <person name="Sankoff D."/>
            <person name="Giuliano G."/>
            <person name="Albert V.A."/>
            <person name="Wincker P."/>
            <person name="Lashermes P."/>
        </authorList>
    </citation>
    <scope>NUCLEOTIDE SEQUENCE [LARGE SCALE GENOMIC DNA]</scope>
    <source>
        <strain evidence="3">cv. DH200-94</strain>
    </source>
</reference>
<evidence type="ECO:0000313" key="2">
    <source>
        <dbReference type="EMBL" id="CDP18291.1"/>
    </source>
</evidence>
<dbReference type="EMBL" id="HG739305">
    <property type="protein sequence ID" value="CDP18291.1"/>
    <property type="molecule type" value="Genomic_DNA"/>
</dbReference>
<sequence length="227" mass="26045">MLVEVSLSGWFRNSIRNVLSGISCCLAKLEFLSLYASKLAISESQEEGILDYLPQPTNLKQFVLVACASKDDSLIGFTSFIRASPNLEKFVLKVGYYFRNIYTKFWCCPDSSYSSCLSFVHLLYAMPLSIISHASNFLYFLKSKKALSFLLQHLRVVESLGYYVGIKSEVELINYFLENAIALENIIVDPREELTYRSRPCMKRIKKEKVARSFAKEQLEAKKPFTY</sequence>
<dbReference type="InParanoid" id="A0A068VC37"/>
<evidence type="ECO:0000259" key="1">
    <source>
        <dbReference type="Pfam" id="PF08387"/>
    </source>
</evidence>
<evidence type="ECO:0000313" key="3">
    <source>
        <dbReference type="Proteomes" id="UP000295252"/>
    </source>
</evidence>
<dbReference type="STRING" id="49390.A0A068VC37"/>
<dbReference type="PANTHER" id="PTHR34145">
    <property type="entry name" value="OS02G0105600 PROTEIN"/>
    <property type="match status" value="1"/>
</dbReference>
<dbReference type="AlphaFoldDB" id="A0A068VC37"/>
<feature type="domain" description="FBD" evidence="1">
    <location>
        <begin position="150"/>
        <end position="186"/>
    </location>
</feature>
<dbReference type="PANTHER" id="PTHR34145:SF68">
    <property type="entry name" value="FBD DOMAIN-CONTAINING PROTEIN"/>
    <property type="match status" value="1"/>
</dbReference>
<gene>
    <name evidence="2" type="ORF">GSCOC_T00012021001</name>
</gene>
<dbReference type="Gramene" id="CDP18291">
    <property type="protein sequence ID" value="CDP18291"/>
    <property type="gene ID" value="GSCOC_T00012021001"/>
</dbReference>
<dbReference type="OrthoDB" id="613853at2759"/>
<organism evidence="2 3">
    <name type="scientific">Coffea canephora</name>
    <name type="common">Robusta coffee</name>
    <dbReference type="NCBI Taxonomy" id="49390"/>
    <lineage>
        <taxon>Eukaryota</taxon>
        <taxon>Viridiplantae</taxon>
        <taxon>Streptophyta</taxon>
        <taxon>Embryophyta</taxon>
        <taxon>Tracheophyta</taxon>
        <taxon>Spermatophyta</taxon>
        <taxon>Magnoliopsida</taxon>
        <taxon>eudicotyledons</taxon>
        <taxon>Gunneridae</taxon>
        <taxon>Pentapetalae</taxon>
        <taxon>asterids</taxon>
        <taxon>lamiids</taxon>
        <taxon>Gentianales</taxon>
        <taxon>Rubiaceae</taxon>
        <taxon>Ixoroideae</taxon>
        <taxon>Gardenieae complex</taxon>
        <taxon>Bertiereae - Coffeeae clade</taxon>
        <taxon>Coffeeae</taxon>
        <taxon>Coffea</taxon>
    </lineage>
</organism>
<dbReference type="Pfam" id="PF08387">
    <property type="entry name" value="FBD"/>
    <property type="match status" value="1"/>
</dbReference>
<dbReference type="OMA" id="GENIFKM"/>
<keyword evidence="3" id="KW-1185">Reference proteome</keyword>
<dbReference type="Proteomes" id="UP000295252">
    <property type="component" value="Chromosome II"/>
</dbReference>
<accession>A0A068VC37</accession>